<name>A0A4R7CQX9_9SPHI</name>
<dbReference type="Proteomes" id="UP000294752">
    <property type="component" value="Unassembled WGS sequence"/>
</dbReference>
<evidence type="ECO:0000313" key="2">
    <source>
        <dbReference type="EMBL" id="TDS07588.1"/>
    </source>
</evidence>
<accession>A0A4R7CQX9</accession>
<dbReference type="EMBL" id="SNZV01000013">
    <property type="protein sequence ID" value="TDS07588.1"/>
    <property type="molecule type" value="Genomic_DNA"/>
</dbReference>
<organism evidence="2 3">
    <name type="scientific">Sphingobacterium paludis</name>
    <dbReference type="NCBI Taxonomy" id="1476465"/>
    <lineage>
        <taxon>Bacteria</taxon>
        <taxon>Pseudomonadati</taxon>
        <taxon>Bacteroidota</taxon>
        <taxon>Sphingobacteriia</taxon>
        <taxon>Sphingobacteriales</taxon>
        <taxon>Sphingobacteriaceae</taxon>
        <taxon>Sphingobacterium</taxon>
    </lineage>
</organism>
<gene>
    <name evidence="2" type="ORF">B0I21_11380</name>
</gene>
<comment type="caution">
    <text evidence="2">The sequence shown here is derived from an EMBL/GenBank/DDBJ whole genome shotgun (WGS) entry which is preliminary data.</text>
</comment>
<reference evidence="2 3" key="1">
    <citation type="submission" date="2019-03" db="EMBL/GenBank/DDBJ databases">
        <title>Genomic Encyclopedia of Type Strains, Phase III (KMG-III): the genomes of soil and plant-associated and newly described type strains.</title>
        <authorList>
            <person name="Whitman W."/>
        </authorList>
    </citation>
    <scope>NUCLEOTIDE SEQUENCE [LARGE SCALE GENOMIC DNA]</scope>
    <source>
        <strain evidence="2 3">CGMCC 1.12801</strain>
    </source>
</reference>
<dbReference type="AlphaFoldDB" id="A0A4R7CQX9"/>
<protein>
    <recommendedName>
        <fullName evidence="1">RiboL-PSP-HEPN domain-containing protein</fullName>
    </recommendedName>
</protein>
<feature type="domain" description="RiboL-PSP-HEPN" evidence="1">
    <location>
        <begin position="14"/>
        <end position="258"/>
    </location>
</feature>
<evidence type="ECO:0000313" key="3">
    <source>
        <dbReference type="Proteomes" id="UP000294752"/>
    </source>
</evidence>
<dbReference type="InterPro" id="IPR041519">
    <property type="entry name" value="HEPN_RiboL-PSP"/>
</dbReference>
<dbReference type="Pfam" id="PF18735">
    <property type="entry name" value="HEPN_RiboL-PSP"/>
    <property type="match status" value="1"/>
</dbReference>
<keyword evidence="3" id="KW-1185">Reference proteome</keyword>
<sequence>MQGSTFVSNRLEMIEIRFNEIDTLLDLARSYQTSPEVYITLCRSAHVLLVSHFEGIYKDIVKDIVDDLNHFTDFFNVKDPIFRTHAKYFTHVDEHGSNVESIKKKLWEAFNGYKTALVLEPFLRTNNKNPTPKILEEILKKFGEPNFFKGLSRSKLEEVFKNDRKASRKVLERLKRYAFSNVKCFPYAVDKGYFYNTVHEDQVKDKKSLFEEFINEFLNDRHKIVHGQVLNNPKNDVEIADSKIKIEVLTYAFIICLCHCGNPIIALEAGM</sequence>
<evidence type="ECO:0000259" key="1">
    <source>
        <dbReference type="Pfam" id="PF18735"/>
    </source>
</evidence>
<proteinExistence type="predicted"/>